<evidence type="ECO:0000256" key="3">
    <source>
        <dbReference type="ARBA" id="ARBA00022679"/>
    </source>
</evidence>
<name>A0A0F8XSN0_9ZZZZ</name>
<dbReference type="AlphaFoldDB" id="A0A0F8XSN0"/>
<feature type="domain" description="Trehalose synthase N-terminal" evidence="4">
    <location>
        <begin position="41"/>
        <end position="147"/>
    </location>
</feature>
<reference evidence="5" key="1">
    <citation type="journal article" date="2015" name="Nature">
        <title>Complex archaea that bridge the gap between prokaryotes and eukaryotes.</title>
        <authorList>
            <person name="Spang A."/>
            <person name="Saw J.H."/>
            <person name="Jorgensen S.L."/>
            <person name="Zaremba-Niedzwiedzka K."/>
            <person name="Martijn J."/>
            <person name="Lind A.E."/>
            <person name="van Eijk R."/>
            <person name="Schleper C."/>
            <person name="Guy L."/>
            <person name="Ettema T.J."/>
        </authorList>
    </citation>
    <scope>NUCLEOTIDE SEQUENCE</scope>
</reference>
<dbReference type="Gene3D" id="3.40.50.2000">
    <property type="entry name" value="Glycogen Phosphorylase B"/>
    <property type="match status" value="1"/>
</dbReference>
<evidence type="ECO:0000259" key="4">
    <source>
        <dbReference type="Pfam" id="PF21269"/>
    </source>
</evidence>
<dbReference type="Pfam" id="PF21269">
    <property type="entry name" value="TreT_GT1"/>
    <property type="match status" value="1"/>
</dbReference>
<comment type="similarity">
    <text evidence="1">Belongs to the glycosyltransferase group 1 family. Glycosyltransferase 4 subfamily.</text>
</comment>
<dbReference type="PANTHER" id="PTHR47779">
    <property type="entry name" value="SYNTHASE (CCG-9), PUTATIVE (AFU_ORTHOLOGUE AFUA_3G12100)-RELATED"/>
    <property type="match status" value="1"/>
</dbReference>
<dbReference type="InterPro" id="IPR052078">
    <property type="entry name" value="Trehalose_Metab_GTase"/>
</dbReference>
<dbReference type="GO" id="GO:0016757">
    <property type="term" value="F:glycosyltransferase activity"/>
    <property type="evidence" value="ECO:0007669"/>
    <property type="project" value="UniProtKB-KW"/>
</dbReference>
<gene>
    <name evidence="5" type="ORF">LCGC14_2907190</name>
</gene>
<proteinExistence type="inferred from homology"/>
<keyword evidence="3" id="KW-0808">Transferase</keyword>
<sequence length="148" mass="16680">MLQLVDIGRQSIDAYTEIAGPEIIEELREVAKHLQGLRVVHINATAYGGGVSELLRSLVPLEKDLGLDAEWRIIFGEEAFFKVTKKIHDALQGGKNDLSAAEKETFLNYNLINARKLDSKNYDVIIIHDPQPAALREIINHHESIKWV</sequence>
<protein>
    <recommendedName>
        <fullName evidence="4">Trehalose synthase N-terminal domain-containing protein</fullName>
    </recommendedName>
</protein>
<dbReference type="InterPro" id="IPR049438">
    <property type="entry name" value="TreT_GT1"/>
</dbReference>
<evidence type="ECO:0000256" key="1">
    <source>
        <dbReference type="ARBA" id="ARBA00009481"/>
    </source>
</evidence>
<evidence type="ECO:0000313" key="5">
    <source>
        <dbReference type="EMBL" id="KKK72107.1"/>
    </source>
</evidence>
<feature type="non-terminal residue" evidence="5">
    <location>
        <position position="148"/>
    </location>
</feature>
<accession>A0A0F8XSN0</accession>
<organism evidence="5">
    <name type="scientific">marine sediment metagenome</name>
    <dbReference type="NCBI Taxonomy" id="412755"/>
    <lineage>
        <taxon>unclassified sequences</taxon>
        <taxon>metagenomes</taxon>
        <taxon>ecological metagenomes</taxon>
    </lineage>
</organism>
<evidence type="ECO:0000256" key="2">
    <source>
        <dbReference type="ARBA" id="ARBA00022676"/>
    </source>
</evidence>
<keyword evidence="2" id="KW-0328">Glycosyltransferase</keyword>
<dbReference type="EMBL" id="LAZR01057420">
    <property type="protein sequence ID" value="KKK72107.1"/>
    <property type="molecule type" value="Genomic_DNA"/>
</dbReference>
<comment type="caution">
    <text evidence="5">The sequence shown here is derived from an EMBL/GenBank/DDBJ whole genome shotgun (WGS) entry which is preliminary data.</text>
</comment>
<dbReference type="PANTHER" id="PTHR47779:SF1">
    <property type="entry name" value="SYNTHASE (CCG-9), PUTATIVE (AFU_ORTHOLOGUE AFUA_3G12100)-RELATED"/>
    <property type="match status" value="1"/>
</dbReference>